<feature type="compositionally biased region" description="Gly residues" evidence="7">
    <location>
        <begin position="835"/>
        <end position="851"/>
    </location>
</feature>
<dbReference type="GO" id="GO:0000981">
    <property type="term" value="F:DNA-binding transcription factor activity, RNA polymerase II-specific"/>
    <property type="evidence" value="ECO:0007669"/>
    <property type="project" value="TreeGrafter"/>
</dbReference>
<protein>
    <submittedName>
        <fullName evidence="9">Conidiophore development regulator abaA</fullName>
    </submittedName>
</protein>
<dbReference type="Pfam" id="PF01285">
    <property type="entry name" value="TEA"/>
    <property type="match status" value="1"/>
</dbReference>
<keyword evidence="3" id="KW-0805">Transcription regulation</keyword>
<evidence type="ECO:0000313" key="10">
    <source>
        <dbReference type="Proteomes" id="UP001175001"/>
    </source>
</evidence>
<feature type="region of interest" description="Disordered" evidence="7">
    <location>
        <begin position="689"/>
        <end position="799"/>
    </location>
</feature>
<evidence type="ECO:0000256" key="7">
    <source>
        <dbReference type="SAM" id="MobiDB-lite"/>
    </source>
</evidence>
<feature type="region of interest" description="Disordered" evidence="7">
    <location>
        <begin position="606"/>
        <end position="645"/>
    </location>
</feature>
<feature type="region of interest" description="Disordered" evidence="7">
    <location>
        <begin position="542"/>
        <end position="577"/>
    </location>
</feature>
<organism evidence="9 10">
    <name type="scientific">Lasiodiplodia hormozganensis</name>
    <dbReference type="NCBI Taxonomy" id="869390"/>
    <lineage>
        <taxon>Eukaryota</taxon>
        <taxon>Fungi</taxon>
        <taxon>Dikarya</taxon>
        <taxon>Ascomycota</taxon>
        <taxon>Pezizomycotina</taxon>
        <taxon>Dothideomycetes</taxon>
        <taxon>Dothideomycetes incertae sedis</taxon>
        <taxon>Botryosphaeriales</taxon>
        <taxon>Botryosphaeriaceae</taxon>
        <taxon>Lasiodiplodia</taxon>
    </lineage>
</organism>
<keyword evidence="10" id="KW-1185">Reference proteome</keyword>
<evidence type="ECO:0000256" key="2">
    <source>
        <dbReference type="ARBA" id="ARBA00008421"/>
    </source>
</evidence>
<dbReference type="InterPro" id="IPR050937">
    <property type="entry name" value="TEC1_TEAD_TF"/>
</dbReference>
<dbReference type="PROSITE" id="PS51088">
    <property type="entry name" value="TEA_2"/>
    <property type="match status" value="1"/>
</dbReference>
<dbReference type="Gene3D" id="6.10.20.40">
    <property type="entry name" value="TEA/ATTS domain"/>
    <property type="match status" value="1"/>
</dbReference>
<feature type="compositionally biased region" description="Basic residues" evidence="7">
    <location>
        <begin position="707"/>
        <end position="726"/>
    </location>
</feature>
<dbReference type="PANTHER" id="PTHR11834">
    <property type="entry name" value="TRANSCRIPTIONAL ENHANCER FACTOR TEF RELATED"/>
    <property type="match status" value="1"/>
</dbReference>
<dbReference type="PRINTS" id="PR00065">
    <property type="entry name" value="TEADOMAIN"/>
</dbReference>
<sequence length="862" mass="93425">MERSSCILPSNAPALHDSIIDDIGVPRPILQERCNNRQQDFLDGDHRKHGLYQPAESFYNSAAQGYLASSQSSHTGYAASTWLADEDERVRQEAARLWRMLSRSDAYRKYRARQPKDCREQDQKWPEHMELAFFSALVKYPPMGRRKQMHEGKPRGRNELIAYAIEKWTGEARSRKQVSSHIQVLKPLFKEYPKIMRYMSKEDLDHRRHHRHNSNDMLRRRFGASASMRPLDFNSIDQGAIYGPQQHAALPPPRQMLSSSPALVPACFEMNARDTTSDPPRSLHCFTRFHKRAEQQPLYISDLQDESSGIPKHLRDMLGDKDALINCDVILAESSIELMAMHAPGDSTELGIQIEFNSTYEYALYDHFESHTRFYTGDELATEPKSVLGYDHHYKRLHAVAGTFGSGFWAGKLGELSLIMRKAYKKKGDLVPARGAVQADDERLQQAREHANQTLEALSAVQEIFAVPRGSIAAASGYGTESPNPERVLIVGWTFRHADAGEVGATTWRRVVLPHQQSSKDDSSLKQESQNSFLDTGAGALKQEANNPYGGLTLETMPGSGLITPTTSTHPSFDASAHNGGFDLDPLSAGIGGPFSAGSIAAMPLSAGSSSAPSLYQQPQQHHHSQHHHNPHHAHHHQPTPTMSAATSDLVSTLTIPHAVDHNALDFTGGQINVWMEPSVSMQGYYDITAAPPSHHASPLEQQHPSSAHHHHSQQHHPHHQHHHMAQHQAPPPPPPHTPVGYGPGGGDAYNPRGGPSSWGGYGALLEDGWPPPPQPQGGSTGGGGSNSGAGAGGGNGSGGGGGGVGGGYGDGAGKDGVVIEGGQGKHGHYLDEPGQGGGGGGGGHGGGYHQGGRRDSGMLGL</sequence>
<feature type="compositionally biased region" description="Low complexity" evidence="7">
    <location>
        <begin position="606"/>
        <end position="620"/>
    </location>
</feature>
<evidence type="ECO:0000256" key="1">
    <source>
        <dbReference type="ARBA" id="ARBA00004123"/>
    </source>
</evidence>
<dbReference type="SMART" id="SM00426">
    <property type="entry name" value="TEA"/>
    <property type="match status" value="1"/>
</dbReference>
<keyword evidence="5" id="KW-0539">Nucleus</keyword>
<keyword evidence="4" id="KW-0804">Transcription</keyword>
<gene>
    <name evidence="9" type="primary">abaA</name>
    <name evidence="9" type="ORF">DIS24_g6440</name>
</gene>
<feature type="DNA-binding region" description="TEA" evidence="6">
    <location>
        <begin position="118"/>
        <end position="192"/>
    </location>
</feature>
<dbReference type="AlphaFoldDB" id="A0AA39YFC3"/>
<accession>A0AA39YFC3</accession>
<reference evidence="9" key="1">
    <citation type="submission" date="2023-06" db="EMBL/GenBank/DDBJ databases">
        <title>Multi-omics analyses reveal the molecular pathogenesis toolkit of Lasiodiplodia hormozganensis, a cross-kingdom pathogen.</title>
        <authorList>
            <person name="Felix C."/>
            <person name="Meneses R."/>
            <person name="Goncalves M.F.M."/>
            <person name="Tilleman L."/>
            <person name="Duarte A.S."/>
            <person name="Jorrin-Novo J.V."/>
            <person name="Van De Peer Y."/>
            <person name="Deforce D."/>
            <person name="Van Nieuwerburgh F."/>
            <person name="Esteves A.C."/>
            <person name="Alves A."/>
        </authorList>
    </citation>
    <scope>NUCLEOTIDE SEQUENCE</scope>
    <source>
        <strain evidence="9">CBS 339.90</strain>
    </source>
</reference>
<evidence type="ECO:0000256" key="6">
    <source>
        <dbReference type="PROSITE-ProRule" id="PRU00505"/>
    </source>
</evidence>
<evidence type="ECO:0000259" key="8">
    <source>
        <dbReference type="PROSITE" id="PS51088"/>
    </source>
</evidence>
<comment type="subcellular location">
    <subcellularLocation>
        <location evidence="1">Nucleus</location>
    </subcellularLocation>
</comment>
<evidence type="ECO:0000256" key="3">
    <source>
        <dbReference type="ARBA" id="ARBA00023015"/>
    </source>
</evidence>
<dbReference type="InterPro" id="IPR038096">
    <property type="entry name" value="TEA/ATTS_sf"/>
</dbReference>
<comment type="similarity">
    <text evidence="2">Belongs to the TEC1 family.</text>
</comment>
<feature type="region of interest" description="Disordered" evidence="7">
    <location>
        <begin position="815"/>
        <end position="862"/>
    </location>
</feature>
<feature type="compositionally biased region" description="Basic and acidic residues" evidence="7">
    <location>
        <begin position="853"/>
        <end position="862"/>
    </location>
</feature>
<dbReference type="EMBL" id="JAUJDW010000031">
    <property type="protein sequence ID" value="KAK0650860.1"/>
    <property type="molecule type" value="Genomic_DNA"/>
</dbReference>
<dbReference type="GO" id="GO:0005667">
    <property type="term" value="C:transcription regulator complex"/>
    <property type="evidence" value="ECO:0007669"/>
    <property type="project" value="TreeGrafter"/>
</dbReference>
<feature type="compositionally biased region" description="Gly residues" evidence="7">
    <location>
        <begin position="779"/>
        <end position="799"/>
    </location>
</feature>
<evidence type="ECO:0000313" key="9">
    <source>
        <dbReference type="EMBL" id="KAK0650860.1"/>
    </source>
</evidence>
<evidence type="ECO:0000256" key="5">
    <source>
        <dbReference type="ARBA" id="ARBA00023242"/>
    </source>
</evidence>
<comment type="caution">
    <text evidence="9">The sequence shown here is derived from an EMBL/GenBank/DDBJ whole genome shotgun (WGS) entry which is preliminary data.</text>
</comment>
<feature type="domain" description="TEA" evidence="8">
    <location>
        <begin position="118"/>
        <end position="192"/>
    </location>
</feature>
<proteinExistence type="inferred from homology"/>
<feature type="compositionally biased region" description="Basic residues" evidence="7">
    <location>
        <begin position="621"/>
        <end position="638"/>
    </location>
</feature>
<dbReference type="Proteomes" id="UP001175001">
    <property type="component" value="Unassembled WGS sequence"/>
</dbReference>
<evidence type="ECO:0000256" key="4">
    <source>
        <dbReference type="ARBA" id="ARBA00023163"/>
    </source>
</evidence>
<dbReference type="GO" id="GO:0000978">
    <property type="term" value="F:RNA polymerase II cis-regulatory region sequence-specific DNA binding"/>
    <property type="evidence" value="ECO:0007669"/>
    <property type="project" value="TreeGrafter"/>
</dbReference>
<dbReference type="PANTHER" id="PTHR11834:SF0">
    <property type="entry name" value="PROTEIN SCALLOPED"/>
    <property type="match status" value="1"/>
</dbReference>
<name>A0AA39YFC3_9PEZI</name>
<dbReference type="GO" id="GO:0005634">
    <property type="term" value="C:nucleus"/>
    <property type="evidence" value="ECO:0007669"/>
    <property type="project" value="UniProtKB-SubCell"/>
</dbReference>
<dbReference type="InterPro" id="IPR000818">
    <property type="entry name" value="TEA/ATTS_dom"/>
</dbReference>